<name>A0ABR2SYJ2_9ROSI</name>
<evidence type="ECO:0000313" key="3">
    <source>
        <dbReference type="Proteomes" id="UP001396334"/>
    </source>
</evidence>
<reference evidence="2 3" key="1">
    <citation type="journal article" date="2024" name="G3 (Bethesda)">
        <title>Genome assembly of Hibiscus sabdariffa L. provides insights into metabolisms of medicinal natural products.</title>
        <authorList>
            <person name="Kim T."/>
        </authorList>
    </citation>
    <scope>NUCLEOTIDE SEQUENCE [LARGE SCALE GENOMIC DNA]</scope>
    <source>
        <strain evidence="2">TK-2024</strain>
        <tissue evidence="2">Old leaves</tissue>
    </source>
</reference>
<feature type="region of interest" description="Disordered" evidence="1">
    <location>
        <begin position="46"/>
        <end position="120"/>
    </location>
</feature>
<evidence type="ECO:0000256" key="1">
    <source>
        <dbReference type="SAM" id="MobiDB-lite"/>
    </source>
</evidence>
<comment type="caution">
    <text evidence="2">The sequence shown here is derived from an EMBL/GenBank/DDBJ whole genome shotgun (WGS) entry which is preliminary data.</text>
</comment>
<proteinExistence type="predicted"/>
<keyword evidence="3" id="KW-1185">Reference proteome</keyword>
<evidence type="ECO:0000313" key="2">
    <source>
        <dbReference type="EMBL" id="KAK9030301.1"/>
    </source>
</evidence>
<dbReference type="EMBL" id="JBBPBN010000010">
    <property type="protein sequence ID" value="KAK9030301.1"/>
    <property type="molecule type" value="Genomic_DNA"/>
</dbReference>
<dbReference type="Proteomes" id="UP001396334">
    <property type="component" value="Unassembled WGS sequence"/>
</dbReference>
<sequence length="156" mass="16489">MLLVSPLAYQCMGISGSSESFSSSTVPILPHAASNSSTTAFVPVEVTDEPSHSSSSTHALSNAVQDEVPPAIPSTQLITEQDEVMPSPPGVSSSVEHESSSDHSSMTVLPDTSAPCPPTQLNQHAMITRRLRVEKSTKSKLMIAKFKSNDSLNLPS</sequence>
<protein>
    <submittedName>
        <fullName evidence="2">Uncharacterized protein</fullName>
    </submittedName>
</protein>
<gene>
    <name evidence="2" type="ORF">V6N11_031729</name>
</gene>
<organism evidence="2 3">
    <name type="scientific">Hibiscus sabdariffa</name>
    <name type="common">roselle</name>
    <dbReference type="NCBI Taxonomy" id="183260"/>
    <lineage>
        <taxon>Eukaryota</taxon>
        <taxon>Viridiplantae</taxon>
        <taxon>Streptophyta</taxon>
        <taxon>Embryophyta</taxon>
        <taxon>Tracheophyta</taxon>
        <taxon>Spermatophyta</taxon>
        <taxon>Magnoliopsida</taxon>
        <taxon>eudicotyledons</taxon>
        <taxon>Gunneridae</taxon>
        <taxon>Pentapetalae</taxon>
        <taxon>rosids</taxon>
        <taxon>malvids</taxon>
        <taxon>Malvales</taxon>
        <taxon>Malvaceae</taxon>
        <taxon>Malvoideae</taxon>
        <taxon>Hibiscus</taxon>
    </lineage>
</organism>
<accession>A0ABR2SYJ2</accession>